<name>A0ABM7RHB9_9BACT</name>
<feature type="region of interest" description="Disordered" evidence="2">
    <location>
        <begin position="1"/>
        <end position="90"/>
    </location>
</feature>
<dbReference type="InterPro" id="IPR019734">
    <property type="entry name" value="TPR_rpt"/>
</dbReference>
<protein>
    <submittedName>
        <fullName evidence="3">Tetratricopeptide repeat-containing protein</fullName>
    </submittedName>
</protein>
<feature type="compositionally biased region" description="Low complexity" evidence="2">
    <location>
        <begin position="64"/>
        <end position="77"/>
    </location>
</feature>
<dbReference type="Pfam" id="PF13432">
    <property type="entry name" value="TPR_16"/>
    <property type="match status" value="1"/>
</dbReference>
<accession>A0ABM7RHB9</accession>
<dbReference type="EMBL" id="AP024702">
    <property type="protein sequence ID" value="BCX49670.1"/>
    <property type="molecule type" value="Genomic_DNA"/>
</dbReference>
<keyword evidence="4" id="KW-1185">Reference proteome</keyword>
<feature type="repeat" description="TPR" evidence="1">
    <location>
        <begin position="337"/>
        <end position="370"/>
    </location>
</feature>
<proteinExistence type="predicted"/>
<keyword evidence="1" id="KW-0802">TPR repeat</keyword>
<evidence type="ECO:0000256" key="2">
    <source>
        <dbReference type="SAM" id="MobiDB-lite"/>
    </source>
</evidence>
<evidence type="ECO:0000313" key="4">
    <source>
        <dbReference type="Proteomes" id="UP001374893"/>
    </source>
</evidence>
<sequence length="504" mass="55136">MTLPSTRPGTGNNRPSTKPGLGNNRPGTGINRPGISQPSKPKPLPGIRPGATVRPGQNTRPVQRPSFSRPPSNNRPGGRPGGGSWWSGGNTNIGSGNTVININNNFQKNVNWSTNRRYWGYNPWWSRPTTRPWYGGSWNCGWNNRWYRHHHHHYWGGYRPLPGYVIYDDRNDFAEAIGWGLVAWGLGKLIFDSGYNNYSNPYPAQPVGNVTYSQPITVVAAEATGTEEQLADATGNSEAFIARSQDAFKIGEYLVALELCDKAIEAAPGDGALHEYRALILFALGKFGEAAGVLNPVLASGPGWDWTTMVTLYSSQEVYTDQLRRLEEYSAAKPDDAGSHFLLGYHYMVCGHLDRATEEFESAATLQPADSVSQQLADLCKASTNSASDAEEEPAEDEEPLEEMPVPEVVPLERLTGTWVADKGEDGTITLTLKADGKFVWDYTKDSKSSAFDGEFSMNDGGLLVLDTEDTQMVAAVQMPEESELKFVLAGGPPGDPGLDFKRN</sequence>
<feature type="compositionally biased region" description="Polar residues" evidence="2">
    <location>
        <begin position="1"/>
        <end position="16"/>
    </location>
</feature>
<gene>
    <name evidence="3" type="ORF">HAHE_35780</name>
</gene>
<feature type="region of interest" description="Disordered" evidence="2">
    <location>
        <begin position="381"/>
        <end position="404"/>
    </location>
</feature>
<feature type="compositionally biased region" description="Acidic residues" evidence="2">
    <location>
        <begin position="389"/>
        <end position="402"/>
    </location>
</feature>
<evidence type="ECO:0000256" key="1">
    <source>
        <dbReference type="PROSITE-ProRule" id="PRU00339"/>
    </source>
</evidence>
<dbReference type="PROSITE" id="PS50005">
    <property type="entry name" value="TPR"/>
    <property type="match status" value="1"/>
</dbReference>
<reference evidence="3 4" key="1">
    <citation type="submission" date="2021-06" db="EMBL/GenBank/DDBJ databases">
        <title>Complete genome of Haloferula helveola possessing various polysaccharide degrading enzymes.</title>
        <authorList>
            <person name="Takami H."/>
            <person name="Huang C."/>
            <person name="Hamasaki K."/>
        </authorList>
    </citation>
    <scope>NUCLEOTIDE SEQUENCE [LARGE SCALE GENOMIC DNA]</scope>
    <source>
        <strain evidence="3 4">CN-1</strain>
    </source>
</reference>
<dbReference type="SUPFAM" id="SSF48452">
    <property type="entry name" value="TPR-like"/>
    <property type="match status" value="1"/>
</dbReference>
<dbReference type="InterPro" id="IPR011990">
    <property type="entry name" value="TPR-like_helical_dom_sf"/>
</dbReference>
<evidence type="ECO:0000313" key="3">
    <source>
        <dbReference type="EMBL" id="BCX49670.1"/>
    </source>
</evidence>
<dbReference type="Gene3D" id="1.25.40.10">
    <property type="entry name" value="Tetratricopeptide repeat domain"/>
    <property type="match status" value="2"/>
</dbReference>
<organism evidence="3 4">
    <name type="scientific">Haloferula helveola</name>
    <dbReference type="NCBI Taxonomy" id="490095"/>
    <lineage>
        <taxon>Bacteria</taxon>
        <taxon>Pseudomonadati</taxon>
        <taxon>Verrucomicrobiota</taxon>
        <taxon>Verrucomicrobiia</taxon>
        <taxon>Verrucomicrobiales</taxon>
        <taxon>Verrucomicrobiaceae</taxon>
        <taxon>Haloferula</taxon>
    </lineage>
</organism>
<dbReference type="Proteomes" id="UP001374893">
    <property type="component" value="Chromosome"/>
</dbReference>